<dbReference type="PANTHER" id="PTHR35901:SF1">
    <property type="entry name" value="EXONUCLEASE VAPC9"/>
    <property type="match status" value="1"/>
</dbReference>
<dbReference type="InterPro" id="IPR029060">
    <property type="entry name" value="PIN-like_dom_sf"/>
</dbReference>
<evidence type="ECO:0000256" key="2">
    <source>
        <dbReference type="ARBA" id="ARBA00022722"/>
    </source>
</evidence>
<dbReference type="CDD" id="cd09873">
    <property type="entry name" value="PIN_Pae0151-like"/>
    <property type="match status" value="1"/>
</dbReference>
<evidence type="ECO:0000313" key="8">
    <source>
        <dbReference type="EMBL" id="EMY33925.1"/>
    </source>
</evidence>
<keyword evidence="5 6" id="KW-0460">Magnesium</keyword>
<feature type="binding site" evidence="6">
    <location>
        <position position="5"/>
    </location>
    <ligand>
        <name>Mg(2+)</name>
        <dbReference type="ChEBI" id="CHEBI:18420"/>
    </ligand>
</feature>
<dbReference type="OrthoDB" id="4377304at2"/>
<evidence type="ECO:0000256" key="4">
    <source>
        <dbReference type="ARBA" id="ARBA00022801"/>
    </source>
</evidence>
<keyword evidence="9" id="KW-1185">Reference proteome</keyword>
<dbReference type="RefSeq" id="WP_005269459.1">
    <property type="nucleotide sequence ID" value="NZ_ANPE02000144.1"/>
</dbReference>
<dbReference type="EMBL" id="ANPE02000144">
    <property type="protein sequence ID" value="EMY33925.1"/>
    <property type="molecule type" value="Genomic_DNA"/>
</dbReference>
<dbReference type="InterPro" id="IPR044153">
    <property type="entry name" value="PIN_Pae0151-like"/>
</dbReference>
<keyword evidence="1 6" id="KW-1277">Toxin-antitoxin system</keyword>
<protein>
    <recommendedName>
        <fullName evidence="6">Ribonuclease VapC</fullName>
        <shortName evidence="6">RNase VapC</shortName>
        <ecNumber evidence="6">3.1.-.-</ecNumber>
    </recommendedName>
    <alternativeName>
        <fullName evidence="6">Toxin VapC</fullName>
    </alternativeName>
</protein>
<dbReference type="AlphaFoldDB" id="N1UXZ5"/>
<evidence type="ECO:0000313" key="9">
    <source>
        <dbReference type="Proteomes" id="UP000010729"/>
    </source>
</evidence>
<dbReference type="SUPFAM" id="SSF88723">
    <property type="entry name" value="PIN domain-like"/>
    <property type="match status" value="1"/>
</dbReference>
<name>N1UXZ5_9MICC</name>
<comment type="function">
    <text evidence="6">Toxic component of a toxin-antitoxin (TA) system. An RNase.</text>
</comment>
<reference evidence="8 9" key="1">
    <citation type="journal article" date="2013" name="Genome Announc.">
        <title>Draft Genome Sequence of Arthrobacter crystallopoietes Strain BAB-32, Revealing Genes for Bioremediation.</title>
        <authorList>
            <person name="Joshi M.N."/>
            <person name="Pandit A.S."/>
            <person name="Sharma A."/>
            <person name="Pandya R.V."/>
            <person name="Desai S.M."/>
            <person name="Saxena A.K."/>
            <person name="Bagatharia S.B."/>
        </authorList>
    </citation>
    <scope>NUCLEOTIDE SEQUENCE [LARGE SCALE GENOMIC DNA]</scope>
    <source>
        <strain evidence="8 9">BAB-32</strain>
    </source>
</reference>
<dbReference type="GO" id="GO:0016787">
    <property type="term" value="F:hydrolase activity"/>
    <property type="evidence" value="ECO:0007669"/>
    <property type="project" value="UniProtKB-KW"/>
</dbReference>
<keyword evidence="6" id="KW-0800">Toxin</keyword>
<dbReference type="GO" id="GO:0004540">
    <property type="term" value="F:RNA nuclease activity"/>
    <property type="evidence" value="ECO:0007669"/>
    <property type="project" value="InterPro"/>
</dbReference>
<dbReference type="Proteomes" id="UP000010729">
    <property type="component" value="Unassembled WGS sequence"/>
</dbReference>
<comment type="caution">
    <text evidence="8">The sequence shown here is derived from an EMBL/GenBank/DDBJ whole genome shotgun (WGS) entry which is preliminary data.</text>
</comment>
<evidence type="ECO:0000256" key="1">
    <source>
        <dbReference type="ARBA" id="ARBA00022649"/>
    </source>
</evidence>
<dbReference type="InterPro" id="IPR022907">
    <property type="entry name" value="VapC_family"/>
</dbReference>
<dbReference type="Gene3D" id="3.40.50.1010">
    <property type="entry name" value="5'-nuclease"/>
    <property type="match status" value="1"/>
</dbReference>
<dbReference type="Pfam" id="PF01850">
    <property type="entry name" value="PIN"/>
    <property type="match status" value="1"/>
</dbReference>
<keyword evidence="4 6" id="KW-0378">Hydrolase</keyword>
<evidence type="ECO:0000256" key="3">
    <source>
        <dbReference type="ARBA" id="ARBA00022723"/>
    </source>
</evidence>
<feature type="binding site" evidence="6">
    <location>
        <position position="90"/>
    </location>
    <ligand>
        <name>Mg(2+)</name>
        <dbReference type="ChEBI" id="CHEBI:18420"/>
    </ligand>
</feature>
<dbReference type="InterPro" id="IPR051619">
    <property type="entry name" value="TypeII_TA_RNase_PINc/VapC"/>
</dbReference>
<accession>N1UXZ5</accession>
<sequence>MKVLDATVVIALLLGDVKPEVLGHEDLAAPHLLDSEVASVLRRLVRRQAVTEEQAAVALDGHAQLSIRRFPALPLIPRIWQLRANLSAYDATYVALAEELDAASLLTVDRRLARAPGIRCLVEVV</sequence>
<evidence type="ECO:0000256" key="5">
    <source>
        <dbReference type="ARBA" id="ARBA00022842"/>
    </source>
</evidence>
<dbReference type="HAMAP" id="MF_00265">
    <property type="entry name" value="VapC_Nob1"/>
    <property type="match status" value="1"/>
</dbReference>
<comment type="similarity">
    <text evidence="6">Belongs to the PINc/VapC protein family.</text>
</comment>
<dbReference type="EC" id="3.1.-.-" evidence="6"/>
<gene>
    <name evidence="6" type="primary">vapC</name>
    <name evidence="8" type="ORF">D477_012380</name>
</gene>
<keyword evidence="3 6" id="KW-0479">Metal-binding</keyword>
<organism evidence="8 9">
    <name type="scientific">Arthrobacter crystallopoietes BAB-32</name>
    <dbReference type="NCBI Taxonomy" id="1246476"/>
    <lineage>
        <taxon>Bacteria</taxon>
        <taxon>Bacillati</taxon>
        <taxon>Actinomycetota</taxon>
        <taxon>Actinomycetes</taxon>
        <taxon>Micrococcales</taxon>
        <taxon>Micrococcaceae</taxon>
        <taxon>Crystallibacter</taxon>
    </lineage>
</organism>
<dbReference type="InterPro" id="IPR002716">
    <property type="entry name" value="PIN_dom"/>
</dbReference>
<dbReference type="PANTHER" id="PTHR35901">
    <property type="entry name" value="RIBONUCLEASE VAPC3"/>
    <property type="match status" value="1"/>
</dbReference>
<comment type="cofactor">
    <cofactor evidence="6">
        <name>Mg(2+)</name>
        <dbReference type="ChEBI" id="CHEBI:18420"/>
    </cofactor>
</comment>
<proteinExistence type="inferred from homology"/>
<dbReference type="GO" id="GO:0090729">
    <property type="term" value="F:toxin activity"/>
    <property type="evidence" value="ECO:0007669"/>
    <property type="project" value="UniProtKB-KW"/>
</dbReference>
<feature type="domain" description="PIN" evidence="7">
    <location>
        <begin position="3"/>
        <end position="116"/>
    </location>
</feature>
<dbReference type="GO" id="GO:0000287">
    <property type="term" value="F:magnesium ion binding"/>
    <property type="evidence" value="ECO:0007669"/>
    <property type="project" value="UniProtKB-UniRule"/>
</dbReference>
<evidence type="ECO:0000256" key="6">
    <source>
        <dbReference type="HAMAP-Rule" id="MF_00265"/>
    </source>
</evidence>
<keyword evidence="2 6" id="KW-0540">Nuclease</keyword>
<evidence type="ECO:0000259" key="7">
    <source>
        <dbReference type="Pfam" id="PF01850"/>
    </source>
</evidence>